<dbReference type="SUPFAM" id="SSF81324">
    <property type="entry name" value="Voltage-gated potassium channels"/>
    <property type="match status" value="1"/>
</dbReference>
<dbReference type="EMBL" id="JACHIW010000002">
    <property type="protein sequence ID" value="MBB5158564.1"/>
    <property type="molecule type" value="Genomic_DNA"/>
</dbReference>
<evidence type="ECO:0000313" key="7">
    <source>
        <dbReference type="EMBL" id="MBB5158564.1"/>
    </source>
</evidence>
<name>A0A840QCU2_9PSEU</name>
<dbReference type="Gene3D" id="1.20.120.350">
    <property type="entry name" value="Voltage-gated potassium channels. Chain C"/>
    <property type="match status" value="1"/>
</dbReference>
<gene>
    <name evidence="7" type="ORF">BJ970_006163</name>
</gene>
<dbReference type="Proteomes" id="UP000584374">
    <property type="component" value="Unassembled WGS sequence"/>
</dbReference>
<feature type="domain" description="Ion transport" evidence="6">
    <location>
        <begin position="14"/>
        <end position="229"/>
    </location>
</feature>
<dbReference type="GO" id="GO:0001518">
    <property type="term" value="C:voltage-gated sodium channel complex"/>
    <property type="evidence" value="ECO:0007669"/>
    <property type="project" value="TreeGrafter"/>
</dbReference>
<evidence type="ECO:0000256" key="5">
    <source>
        <dbReference type="SAM" id="Phobius"/>
    </source>
</evidence>
<feature type="transmembrane region" description="Helical" evidence="5">
    <location>
        <begin position="194"/>
        <end position="221"/>
    </location>
</feature>
<feature type="transmembrane region" description="Helical" evidence="5">
    <location>
        <begin position="20"/>
        <end position="46"/>
    </location>
</feature>
<reference evidence="7 8" key="1">
    <citation type="submission" date="2020-08" db="EMBL/GenBank/DDBJ databases">
        <title>Sequencing the genomes of 1000 actinobacteria strains.</title>
        <authorList>
            <person name="Klenk H.-P."/>
        </authorList>
    </citation>
    <scope>NUCLEOTIDE SEQUENCE [LARGE SCALE GENOMIC DNA]</scope>
    <source>
        <strain evidence="7 8">DSM 45584</strain>
    </source>
</reference>
<feature type="transmembrane region" description="Helical" evidence="5">
    <location>
        <begin position="83"/>
        <end position="103"/>
    </location>
</feature>
<evidence type="ECO:0000256" key="3">
    <source>
        <dbReference type="ARBA" id="ARBA00022989"/>
    </source>
</evidence>
<dbReference type="PANTHER" id="PTHR10037:SF62">
    <property type="entry name" value="SODIUM CHANNEL PROTEIN 60E"/>
    <property type="match status" value="1"/>
</dbReference>
<feature type="transmembrane region" description="Helical" evidence="5">
    <location>
        <begin position="124"/>
        <end position="150"/>
    </location>
</feature>
<evidence type="ECO:0000259" key="6">
    <source>
        <dbReference type="Pfam" id="PF00520"/>
    </source>
</evidence>
<dbReference type="Gene3D" id="1.10.287.70">
    <property type="match status" value="1"/>
</dbReference>
<dbReference type="InterPro" id="IPR043203">
    <property type="entry name" value="VGCC_Ca_Na"/>
</dbReference>
<dbReference type="PANTHER" id="PTHR10037">
    <property type="entry name" value="VOLTAGE-GATED CATION CHANNEL CALCIUM AND SODIUM"/>
    <property type="match status" value="1"/>
</dbReference>
<dbReference type="AlphaFoldDB" id="A0A840QCU2"/>
<keyword evidence="8" id="KW-1185">Reference proteome</keyword>
<dbReference type="GO" id="GO:0005248">
    <property type="term" value="F:voltage-gated sodium channel activity"/>
    <property type="evidence" value="ECO:0007669"/>
    <property type="project" value="TreeGrafter"/>
</dbReference>
<keyword evidence="7" id="KW-0407">Ion channel</keyword>
<comment type="subcellular location">
    <subcellularLocation>
        <location evidence="1">Membrane</location>
        <topology evidence="1">Multi-pass membrane protein</topology>
    </subcellularLocation>
</comment>
<dbReference type="Pfam" id="PF00520">
    <property type="entry name" value="Ion_trans"/>
    <property type="match status" value="1"/>
</dbReference>
<keyword evidence="7" id="KW-0813">Transport</keyword>
<evidence type="ECO:0000256" key="1">
    <source>
        <dbReference type="ARBA" id="ARBA00004141"/>
    </source>
</evidence>
<dbReference type="InterPro" id="IPR005821">
    <property type="entry name" value="Ion_trans_dom"/>
</dbReference>
<keyword evidence="2 5" id="KW-0812">Transmembrane</keyword>
<keyword evidence="4 5" id="KW-0472">Membrane</keyword>
<dbReference type="RefSeq" id="WP_184730420.1">
    <property type="nucleotide sequence ID" value="NZ_JACHIW010000002.1"/>
</dbReference>
<keyword evidence="3 5" id="KW-1133">Transmembrane helix</keyword>
<keyword evidence="7" id="KW-0406">Ion transport</keyword>
<dbReference type="PROSITE" id="PS51257">
    <property type="entry name" value="PROKAR_LIPOPROTEIN"/>
    <property type="match status" value="1"/>
</dbReference>
<proteinExistence type="predicted"/>
<dbReference type="InterPro" id="IPR027359">
    <property type="entry name" value="Volt_channel_dom_sf"/>
</dbReference>
<evidence type="ECO:0000313" key="8">
    <source>
        <dbReference type="Proteomes" id="UP000584374"/>
    </source>
</evidence>
<evidence type="ECO:0000256" key="4">
    <source>
        <dbReference type="ARBA" id="ARBA00023136"/>
    </source>
</evidence>
<comment type="caution">
    <text evidence="7">The sequence shown here is derived from an EMBL/GenBank/DDBJ whole genome shotgun (WGS) entry which is preliminary data.</text>
</comment>
<evidence type="ECO:0000256" key="2">
    <source>
        <dbReference type="ARBA" id="ARBA00022692"/>
    </source>
</evidence>
<organism evidence="7 8">
    <name type="scientific">Saccharopolyspora phatthalungensis</name>
    <dbReference type="NCBI Taxonomy" id="664693"/>
    <lineage>
        <taxon>Bacteria</taxon>
        <taxon>Bacillati</taxon>
        <taxon>Actinomycetota</taxon>
        <taxon>Actinomycetes</taxon>
        <taxon>Pseudonocardiales</taxon>
        <taxon>Pseudonocardiaceae</taxon>
        <taxon>Saccharopolyspora</taxon>
    </lineage>
</organism>
<accession>A0A840QCU2</accession>
<protein>
    <submittedName>
        <fullName evidence="7">Voltage-gated sodium channel</fullName>
    </submittedName>
</protein>
<sequence>MSTRERVRTLVDAPIFQHVIIAVILINAATLGCETAPALVATYGWLLHAVDRTALAMFALELVARCYGYGWRFFRDPWNCFDAIVVGIALPPTTGAFGVLRALRILRTLRLISVIPSMRRVVSALLAAVPGMASIGALLVLILYVGAVIATKLFSTIAPEYFGDFGNSLFTLFQVMTGEAWSEVARAVMAEEPLAWIFFIGYIAITTFTVLNLFIAVAVSAMESQVSRERESGGDDGENVRQLLAEIRELRAEVRNLRVGEPVRHA</sequence>